<dbReference type="AlphaFoldDB" id="A0A0C2WQW6"/>
<protein>
    <recommendedName>
        <fullName evidence="2">Ribonuclease H1 N-terminal domain-containing protein</fullName>
    </recommendedName>
</protein>
<feature type="region of interest" description="Disordered" evidence="1">
    <location>
        <begin position="62"/>
        <end position="120"/>
    </location>
</feature>
<evidence type="ECO:0000313" key="3">
    <source>
        <dbReference type="EMBL" id="KIL64037.1"/>
    </source>
</evidence>
<dbReference type="InterPro" id="IPR037056">
    <property type="entry name" value="RNase_H1_N_sf"/>
</dbReference>
<dbReference type="EMBL" id="KN818253">
    <property type="protein sequence ID" value="KIL64037.1"/>
    <property type="molecule type" value="Genomic_DNA"/>
</dbReference>
<reference evidence="3 4" key="1">
    <citation type="submission" date="2014-04" db="EMBL/GenBank/DDBJ databases">
        <title>Evolutionary Origins and Diversification of the Mycorrhizal Mutualists.</title>
        <authorList>
            <consortium name="DOE Joint Genome Institute"/>
            <consortium name="Mycorrhizal Genomics Consortium"/>
            <person name="Kohler A."/>
            <person name="Kuo A."/>
            <person name="Nagy L.G."/>
            <person name="Floudas D."/>
            <person name="Copeland A."/>
            <person name="Barry K.W."/>
            <person name="Cichocki N."/>
            <person name="Veneault-Fourrey C."/>
            <person name="LaButti K."/>
            <person name="Lindquist E.A."/>
            <person name="Lipzen A."/>
            <person name="Lundell T."/>
            <person name="Morin E."/>
            <person name="Murat C."/>
            <person name="Riley R."/>
            <person name="Ohm R."/>
            <person name="Sun H."/>
            <person name="Tunlid A."/>
            <person name="Henrissat B."/>
            <person name="Grigoriev I.V."/>
            <person name="Hibbett D.S."/>
            <person name="Martin F."/>
        </authorList>
    </citation>
    <scope>NUCLEOTIDE SEQUENCE [LARGE SCALE GENOMIC DNA]</scope>
    <source>
        <strain evidence="3 4">Koide BX008</strain>
    </source>
</reference>
<proteinExistence type="predicted"/>
<dbReference type="SUPFAM" id="SSF55658">
    <property type="entry name" value="L9 N-domain-like"/>
    <property type="match status" value="1"/>
</dbReference>
<gene>
    <name evidence="3" type="ORF">M378DRAFT_11774</name>
</gene>
<evidence type="ECO:0000259" key="2">
    <source>
        <dbReference type="Pfam" id="PF01693"/>
    </source>
</evidence>
<feature type="domain" description="Ribonuclease H1 N-terminal" evidence="2">
    <location>
        <begin position="161"/>
        <end position="203"/>
    </location>
</feature>
<feature type="domain" description="Ribonuclease H1 N-terminal" evidence="2">
    <location>
        <begin position="47"/>
        <end position="67"/>
    </location>
</feature>
<keyword evidence="4" id="KW-1185">Reference proteome</keyword>
<dbReference type="HOGENOM" id="CLU_1266596_0_0_1"/>
<dbReference type="Pfam" id="PF01693">
    <property type="entry name" value="Cauli_VI"/>
    <property type="match status" value="2"/>
</dbReference>
<feature type="compositionally biased region" description="Low complexity" evidence="1">
    <location>
        <begin position="133"/>
        <end position="145"/>
    </location>
</feature>
<organism evidence="3 4">
    <name type="scientific">Amanita muscaria (strain Koide BX008)</name>
    <dbReference type="NCBI Taxonomy" id="946122"/>
    <lineage>
        <taxon>Eukaryota</taxon>
        <taxon>Fungi</taxon>
        <taxon>Dikarya</taxon>
        <taxon>Basidiomycota</taxon>
        <taxon>Agaricomycotina</taxon>
        <taxon>Agaricomycetes</taxon>
        <taxon>Agaricomycetidae</taxon>
        <taxon>Agaricales</taxon>
        <taxon>Pluteineae</taxon>
        <taxon>Amanitaceae</taxon>
        <taxon>Amanita</taxon>
    </lineage>
</organism>
<sequence length="218" mass="24771">MHRASSGLTEDDFVSDSEFDNLVARLANMPSFASSAHSRSRRGYTHYVVTNGRRNGIYQSWSETQEQQQQPRTQLQQPRTQQPQSQQQQPQTGHDRAGASRANRREVHRDVPSRNGPTRHQVLVYYDDFEAEPMQSGRSPGQSSSGPPPYSDAPSSDMDPPYFVVLEGQRPGVYESYTDAIQAMGRFGGSFHSFYDQNEAYRYFGRQIMQQSQRLGPN</sequence>
<dbReference type="Gene3D" id="3.40.970.10">
    <property type="entry name" value="Ribonuclease H1, N-terminal domain"/>
    <property type="match status" value="1"/>
</dbReference>
<dbReference type="InterPro" id="IPR011320">
    <property type="entry name" value="RNase_H1_N"/>
</dbReference>
<dbReference type="InterPro" id="IPR009027">
    <property type="entry name" value="Ribosomal_bL9/RNase_H1_N"/>
</dbReference>
<dbReference type="InParanoid" id="A0A0C2WQW6"/>
<evidence type="ECO:0000313" key="4">
    <source>
        <dbReference type="Proteomes" id="UP000054549"/>
    </source>
</evidence>
<accession>A0A0C2WQW6</accession>
<feature type="compositionally biased region" description="Low complexity" evidence="1">
    <location>
        <begin position="62"/>
        <end position="92"/>
    </location>
</feature>
<feature type="compositionally biased region" description="Basic and acidic residues" evidence="1">
    <location>
        <begin position="93"/>
        <end position="112"/>
    </location>
</feature>
<feature type="region of interest" description="Disordered" evidence="1">
    <location>
        <begin position="132"/>
        <end position="161"/>
    </location>
</feature>
<dbReference type="Proteomes" id="UP000054549">
    <property type="component" value="Unassembled WGS sequence"/>
</dbReference>
<evidence type="ECO:0000256" key="1">
    <source>
        <dbReference type="SAM" id="MobiDB-lite"/>
    </source>
</evidence>
<name>A0A0C2WQW6_AMAMK</name>